<name>A0ABX4YDU5_9LEPT</name>
<dbReference type="Proteomes" id="UP000094669">
    <property type="component" value="Unassembled WGS sequence"/>
</dbReference>
<keyword evidence="1" id="KW-0472">Membrane</keyword>
<feature type="transmembrane region" description="Helical" evidence="1">
    <location>
        <begin position="168"/>
        <end position="193"/>
    </location>
</feature>
<accession>A0ABX4YDU5</accession>
<evidence type="ECO:0000256" key="1">
    <source>
        <dbReference type="SAM" id="Phobius"/>
    </source>
</evidence>
<evidence type="ECO:0008006" key="4">
    <source>
        <dbReference type="Google" id="ProtNLM"/>
    </source>
</evidence>
<dbReference type="EMBL" id="MCRM02000029">
    <property type="protein sequence ID" value="PNV72617.1"/>
    <property type="molecule type" value="Genomic_DNA"/>
</dbReference>
<dbReference type="RefSeq" id="WP_010412897.1">
    <property type="nucleotide sequence ID" value="NZ_MCRM02000029.1"/>
</dbReference>
<reference evidence="2" key="1">
    <citation type="submission" date="2018-01" db="EMBL/GenBank/DDBJ databases">
        <title>Genomic characterization of Leptospira inadai serogroup Lyme isolated from captured rat in Brazil and comparative analysis with human reference strain.</title>
        <authorList>
            <person name="Moreno L.Z."/>
            <person name="Loureiro A.P."/>
            <person name="Miraglia F."/>
            <person name="Kremer F.S."/>
            <person name="Eslabao M.R."/>
            <person name="Dellagostin O.A."/>
            <person name="Lilenbaum W."/>
            <person name="Moreno A.M."/>
        </authorList>
    </citation>
    <scope>NUCLEOTIDE SEQUENCE [LARGE SCALE GENOMIC DNA]</scope>
    <source>
        <strain evidence="2">M34/99</strain>
    </source>
</reference>
<feature type="transmembrane region" description="Helical" evidence="1">
    <location>
        <begin position="98"/>
        <end position="123"/>
    </location>
</feature>
<keyword evidence="1" id="KW-0812">Transmembrane</keyword>
<feature type="transmembrane region" description="Helical" evidence="1">
    <location>
        <begin position="205"/>
        <end position="225"/>
    </location>
</feature>
<comment type="caution">
    <text evidence="2">The sequence shown here is derived from an EMBL/GenBank/DDBJ whole genome shotgun (WGS) entry which is preliminary data.</text>
</comment>
<protein>
    <recommendedName>
        <fullName evidence="4">Yip1 domain protein</fullName>
    </recommendedName>
</protein>
<organism evidence="2 3">
    <name type="scientific">Leptospira inadai serovar Lyme</name>
    <dbReference type="NCBI Taxonomy" id="293084"/>
    <lineage>
        <taxon>Bacteria</taxon>
        <taxon>Pseudomonadati</taxon>
        <taxon>Spirochaetota</taxon>
        <taxon>Spirochaetia</taxon>
        <taxon>Leptospirales</taxon>
        <taxon>Leptospiraceae</taxon>
        <taxon>Leptospira</taxon>
    </lineage>
</organism>
<proteinExistence type="predicted"/>
<evidence type="ECO:0000313" key="2">
    <source>
        <dbReference type="EMBL" id="PNV72617.1"/>
    </source>
</evidence>
<keyword evidence="3" id="KW-1185">Reference proteome</keyword>
<keyword evidence="1" id="KW-1133">Transmembrane helix</keyword>
<evidence type="ECO:0000313" key="3">
    <source>
        <dbReference type="Proteomes" id="UP000094669"/>
    </source>
</evidence>
<gene>
    <name evidence="2" type="ORF">BES34_018820</name>
</gene>
<feature type="transmembrane region" description="Helical" evidence="1">
    <location>
        <begin position="135"/>
        <end position="156"/>
    </location>
</feature>
<feature type="transmembrane region" description="Helical" evidence="1">
    <location>
        <begin position="42"/>
        <end position="66"/>
    </location>
</feature>
<sequence>MRIEIGVAIQEKLANQITEVGAILREKISLESWSPDLLRSGILRYVVTFAVTGLLNAANILIGVYLRDFNPNSMIENLYAQKEIGSLVYFFSHFPQNILGWFLLWGLLPFFLAGCWYLFFVILNGKEKNAQAPTVSLLSVNALLLPLLAIAAQEVFSFAKLVFRPGGIAYMIFAILWVILTFGAYLGSLLYSIQGFRKQFDQPTGRAAAIVLSPAIILLLATLLFK</sequence>